<proteinExistence type="predicted"/>
<comment type="caution">
    <text evidence="2">The sequence shown here is derived from an EMBL/GenBank/DDBJ whole genome shotgun (WGS) entry which is preliminary data.</text>
</comment>
<gene>
    <name evidence="2" type="ORF">C2G38_2075682</name>
</gene>
<accession>A0A397VK54</accession>
<feature type="transmembrane region" description="Helical" evidence="1">
    <location>
        <begin position="92"/>
        <end position="113"/>
    </location>
</feature>
<evidence type="ECO:0000313" key="2">
    <source>
        <dbReference type="EMBL" id="RIB22382.1"/>
    </source>
</evidence>
<evidence type="ECO:0000313" key="3">
    <source>
        <dbReference type="Proteomes" id="UP000266673"/>
    </source>
</evidence>
<organism evidence="2 3">
    <name type="scientific">Gigaspora rosea</name>
    <dbReference type="NCBI Taxonomy" id="44941"/>
    <lineage>
        <taxon>Eukaryota</taxon>
        <taxon>Fungi</taxon>
        <taxon>Fungi incertae sedis</taxon>
        <taxon>Mucoromycota</taxon>
        <taxon>Glomeromycotina</taxon>
        <taxon>Glomeromycetes</taxon>
        <taxon>Diversisporales</taxon>
        <taxon>Gigasporaceae</taxon>
        <taxon>Gigaspora</taxon>
    </lineage>
</organism>
<name>A0A397VK54_9GLOM</name>
<keyword evidence="3" id="KW-1185">Reference proteome</keyword>
<sequence>MIWAMIKKGTYTEYMASQNEMNKFNLLDAQISTILSEITEKYPKLDKFKEVKDFKTHLVSIKDDAIMKKYFKKKINLFQKIYSKKINWFEKFLLYFLTIIFLPTLFLTGLISLKNENYAVIEFNLKKFEEKFPKDYQRDKWKIMWFMLRQKYKVQL</sequence>
<dbReference type="EMBL" id="QKWP01000311">
    <property type="protein sequence ID" value="RIB22382.1"/>
    <property type="molecule type" value="Genomic_DNA"/>
</dbReference>
<dbReference type="AlphaFoldDB" id="A0A397VK54"/>
<evidence type="ECO:0000256" key="1">
    <source>
        <dbReference type="SAM" id="Phobius"/>
    </source>
</evidence>
<protein>
    <submittedName>
        <fullName evidence="2">Uncharacterized protein</fullName>
    </submittedName>
</protein>
<keyword evidence="1" id="KW-0812">Transmembrane</keyword>
<keyword evidence="1" id="KW-1133">Transmembrane helix</keyword>
<reference evidence="2 3" key="1">
    <citation type="submission" date="2018-06" db="EMBL/GenBank/DDBJ databases">
        <title>Comparative genomics reveals the genomic features of Rhizophagus irregularis, R. cerebriforme, R. diaphanum and Gigaspora rosea, and their symbiotic lifestyle signature.</title>
        <authorList>
            <person name="Morin E."/>
            <person name="San Clemente H."/>
            <person name="Chen E.C.H."/>
            <person name="De La Providencia I."/>
            <person name="Hainaut M."/>
            <person name="Kuo A."/>
            <person name="Kohler A."/>
            <person name="Murat C."/>
            <person name="Tang N."/>
            <person name="Roy S."/>
            <person name="Loubradou J."/>
            <person name="Henrissat B."/>
            <person name="Grigoriev I.V."/>
            <person name="Corradi N."/>
            <person name="Roux C."/>
            <person name="Martin F.M."/>
        </authorList>
    </citation>
    <scope>NUCLEOTIDE SEQUENCE [LARGE SCALE GENOMIC DNA]</scope>
    <source>
        <strain evidence="2 3">DAOM 194757</strain>
    </source>
</reference>
<keyword evidence="1" id="KW-0472">Membrane</keyword>
<feature type="non-terminal residue" evidence="2">
    <location>
        <position position="156"/>
    </location>
</feature>
<dbReference type="Proteomes" id="UP000266673">
    <property type="component" value="Unassembled WGS sequence"/>
</dbReference>
<dbReference type="OrthoDB" id="2492900at2759"/>